<feature type="compositionally biased region" description="Polar residues" evidence="5">
    <location>
        <begin position="735"/>
        <end position="752"/>
    </location>
</feature>
<feature type="region of interest" description="Disordered" evidence="5">
    <location>
        <begin position="1187"/>
        <end position="1244"/>
    </location>
</feature>
<reference evidence="9" key="2">
    <citation type="submission" date="2025-08" db="UniProtKB">
        <authorList>
            <consortium name="Ensembl"/>
        </authorList>
    </citation>
    <scope>IDENTIFICATION</scope>
</reference>
<feature type="region of interest" description="Disordered" evidence="5">
    <location>
        <begin position="1427"/>
        <end position="1451"/>
    </location>
</feature>
<evidence type="ECO:0000256" key="7">
    <source>
        <dbReference type="SAM" id="SignalP"/>
    </source>
</evidence>
<dbReference type="InterPro" id="IPR036179">
    <property type="entry name" value="Ig-like_dom_sf"/>
</dbReference>
<feature type="transmembrane region" description="Helical" evidence="6">
    <location>
        <begin position="400"/>
        <end position="426"/>
    </location>
</feature>
<dbReference type="Gene3D" id="2.60.40.10">
    <property type="entry name" value="Immunoglobulins"/>
    <property type="match status" value="1"/>
</dbReference>
<gene>
    <name evidence="9" type="primary">IGSF10</name>
</gene>
<feature type="domain" description="Ig-like" evidence="8">
    <location>
        <begin position="281"/>
        <end position="354"/>
    </location>
</feature>
<evidence type="ECO:0000256" key="4">
    <source>
        <dbReference type="ARBA" id="ARBA00023157"/>
    </source>
</evidence>
<dbReference type="GeneTree" id="ENSGT00390000014817"/>
<keyword evidence="3" id="KW-0677">Repeat</keyword>
<feature type="region of interest" description="Disordered" evidence="5">
    <location>
        <begin position="1356"/>
        <end position="1379"/>
    </location>
</feature>
<keyword evidence="1" id="KW-0433">Leucine-rich repeat</keyword>
<feature type="region of interest" description="Disordered" evidence="5">
    <location>
        <begin position="1707"/>
        <end position="1733"/>
    </location>
</feature>
<feature type="compositionally biased region" description="Polar residues" evidence="5">
    <location>
        <begin position="1187"/>
        <end position="1205"/>
    </location>
</feature>
<evidence type="ECO:0000259" key="8">
    <source>
        <dbReference type="PROSITE" id="PS50835"/>
    </source>
</evidence>
<dbReference type="InterPro" id="IPR007110">
    <property type="entry name" value="Ig-like_dom"/>
</dbReference>
<keyword evidence="6" id="KW-0812">Transmembrane</keyword>
<accession>A0A3B4DL24</accession>
<feature type="compositionally biased region" description="Low complexity" evidence="5">
    <location>
        <begin position="1260"/>
        <end position="1274"/>
    </location>
</feature>
<reference evidence="9 10" key="1">
    <citation type="submission" date="2020-10" db="EMBL/GenBank/DDBJ databases">
        <title>Pygocentrus nattereri (red-bellied piranha) genome, fPygNat1, primary haplotype.</title>
        <authorList>
            <person name="Myers G."/>
            <person name="Meyer A."/>
            <person name="Karagic N."/>
            <person name="Pippel M."/>
            <person name="Winkler S."/>
            <person name="Tracey A."/>
            <person name="Wood J."/>
            <person name="Formenti G."/>
            <person name="Howe K."/>
            <person name="Fedrigo O."/>
            <person name="Jarvis E.D."/>
        </authorList>
    </citation>
    <scope>NUCLEOTIDE SEQUENCE [LARGE SCALE GENOMIC DNA]</scope>
</reference>
<dbReference type="InterPro" id="IPR000483">
    <property type="entry name" value="Cys-rich_flank_reg_C"/>
</dbReference>
<dbReference type="InterPro" id="IPR013783">
    <property type="entry name" value="Ig-like_fold"/>
</dbReference>
<feature type="region of interest" description="Disordered" evidence="5">
    <location>
        <begin position="1065"/>
        <end position="1095"/>
    </location>
</feature>
<dbReference type="Gene3D" id="3.80.10.10">
    <property type="entry name" value="Ribonuclease Inhibitor"/>
    <property type="match status" value="2"/>
</dbReference>
<dbReference type="Proteomes" id="UP001501920">
    <property type="component" value="Chromosome 4"/>
</dbReference>
<dbReference type="InterPro" id="IPR003599">
    <property type="entry name" value="Ig_sub"/>
</dbReference>
<dbReference type="SMART" id="SM00369">
    <property type="entry name" value="LRR_TYP"/>
    <property type="match status" value="4"/>
</dbReference>
<feature type="compositionally biased region" description="Basic and acidic residues" evidence="5">
    <location>
        <begin position="2851"/>
        <end position="2873"/>
    </location>
</feature>
<dbReference type="Pfam" id="PF13855">
    <property type="entry name" value="LRR_8"/>
    <property type="match status" value="1"/>
</dbReference>
<feature type="compositionally biased region" description="Polar residues" evidence="5">
    <location>
        <begin position="1116"/>
        <end position="1134"/>
    </location>
</feature>
<dbReference type="GO" id="GO:0005886">
    <property type="term" value="C:plasma membrane"/>
    <property type="evidence" value="ECO:0007669"/>
    <property type="project" value="TreeGrafter"/>
</dbReference>
<feature type="region of interest" description="Disordered" evidence="5">
    <location>
        <begin position="2268"/>
        <end position="2288"/>
    </location>
</feature>
<organism evidence="9 10">
    <name type="scientific">Pygocentrus nattereri</name>
    <name type="common">Red-bellied piranha</name>
    <dbReference type="NCBI Taxonomy" id="42514"/>
    <lineage>
        <taxon>Eukaryota</taxon>
        <taxon>Metazoa</taxon>
        <taxon>Chordata</taxon>
        <taxon>Craniata</taxon>
        <taxon>Vertebrata</taxon>
        <taxon>Euteleostomi</taxon>
        <taxon>Actinopterygii</taxon>
        <taxon>Neopterygii</taxon>
        <taxon>Teleostei</taxon>
        <taxon>Ostariophysi</taxon>
        <taxon>Characiformes</taxon>
        <taxon>Characoidei</taxon>
        <taxon>Pygocentrus</taxon>
    </lineage>
</organism>
<dbReference type="SMART" id="SM00082">
    <property type="entry name" value="LRRCT"/>
    <property type="match status" value="1"/>
</dbReference>
<evidence type="ECO:0000256" key="1">
    <source>
        <dbReference type="ARBA" id="ARBA00022614"/>
    </source>
</evidence>
<feature type="region of interest" description="Disordered" evidence="5">
    <location>
        <begin position="883"/>
        <end position="904"/>
    </location>
</feature>
<feature type="region of interest" description="Disordered" evidence="5">
    <location>
        <begin position="1636"/>
        <end position="1659"/>
    </location>
</feature>
<keyword evidence="6" id="KW-0472">Membrane</keyword>
<feature type="region of interest" description="Disordered" evidence="5">
    <location>
        <begin position="2742"/>
        <end position="2900"/>
    </location>
</feature>
<keyword evidence="2 7" id="KW-0732">Signal</keyword>
<feature type="compositionally biased region" description="Low complexity" evidence="5">
    <location>
        <begin position="608"/>
        <end position="617"/>
    </location>
</feature>
<feature type="compositionally biased region" description="Polar residues" evidence="5">
    <location>
        <begin position="678"/>
        <end position="695"/>
    </location>
</feature>
<feature type="chain" id="PRO_5017353628" description="Ig-like domain-containing protein" evidence="7">
    <location>
        <begin position="23"/>
        <end position="2924"/>
    </location>
</feature>
<evidence type="ECO:0000256" key="5">
    <source>
        <dbReference type="SAM" id="MobiDB-lite"/>
    </source>
</evidence>
<reference evidence="9" key="3">
    <citation type="submission" date="2025-09" db="UniProtKB">
        <authorList>
            <consortium name="Ensembl"/>
        </authorList>
    </citation>
    <scope>IDENTIFICATION</scope>
</reference>
<dbReference type="SMART" id="SM00409">
    <property type="entry name" value="IG"/>
    <property type="match status" value="1"/>
</dbReference>
<dbReference type="SUPFAM" id="SSF52058">
    <property type="entry name" value="L domain-like"/>
    <property type="match status" value="1"/>
</dbReference>
<feature type="region of interest" description="Disordered" evidence="5">
    <location>
        <begin position="1116"/>
        <end position="1166"/>
    </location>
</feature>
<dbReference type="Ensembl" id="ENSPNAT00000008479.2">
    <property type="protein sequence ID" value="ENSPNAP00000025087.1"/>
    <property type="gene ID" value="ENSPNAG00000009987.2"/>
</dbReference>
<feature type="region of interest" description="Disordered" evidence="5">
    <location>
        <begin position="709"/>
        <end position="771"/>
    </location>
</feature>
<feature type="compositionally biased region" description="Polar residues" evidence="5">
    <location>
        <begin position="1754"/>
        <end position="1766"/>
    </location>
</feature>
<feature type="compositionally biased region" description="Basic and acidic residues" evidence="5">
    <location>
        <begin position="894"/>
        <end position="904"/>
    </location>
</feature>
<feature type="region of interest" description="Disordered" evidence="5">
    <location>
        <begin position="810"/>
        <end position="861"/>
    </location>
</feature>
<evidence type="ECO:0000256" key="2">
    <source>
        <dbReference type="ARBA" id="ARBA00022729"/>
    </source>
</evidence>
<feature type="compositionally biased region" description="Polar residues" evidence="5">
    <location>
        <begin position="2761"/>
        <end position="2777"/>
    </location>
</feature>
<dbReference type="InterPro" id="IPR050541">
    <property type="entry name" value="LRR_TM_domain-containing"/>
</dbReference>
<keyword evidence="6" id="KW-1133">Transmembrane helix</keyword>
<feature type="region of interest" description="Disordered" evidence="5">
    <location>
        <begin position="1754"/>
        <end position="1807"/>
    </location>
</feature>
<feature type="signal peptide" evidence="7">
    <location>
        <begin position="1"/>
        <end position="22"/>
    </location>
</feature>
<evidence type="ECO:0000256" key="3">
    <source>
        <dbReference type="ARBA" id="ARBA00022737"/>
    </source>
</evidence>
<dbReference type="STRING" id="42514.ENSPNAP00000025087"/>
<dbReference type="InterPro" id="IPR001611">
    <property type="entry name" value="Leu-rich_rpt"/>
</dbReference>
<dbReference type="Pfam" id="PF00560">
    <property type="entry name" value="LRR_1"/>
    <property type="match status" value="1"/>
</dbReference>
<feature type="compositionally biased region" description="Polar residues" evidence="5">
    <location>
        <begin position="2787"/>
        <end position="2806"/>
    </location>
</feature>
<name>A0A3B4DL24_PYGNA</name>
<dbReference type="PANTHER" id="PTHR24369:SF210">
    <property type="entry name" value="CHAOPTIN-RELATED"/>
    <property type="match status" value="1"/>
</dbReference>
<protein>
    <recommendedName>
        <fullName evidence="8">Ig-like domain-containing protein</fullName>
    </recommendedName>
</protein>
<feature type="region of interest" description="Disordered" evidence="5">
    <location>
        <begin position="588"/>
        <end position="695"/>
    </location>
</feature>
<evidence type="ECO:0000313" key="10">
    <source>
        <dbReference type="Proteomes" id="UP001501920"/>
    </source>
</evidence>
<dbReference type="PANTHER" id="PTHR24369">
    <property type="entry name" value="ANTIGEN BSP, PUTATIVE-RELATED"/>
    <property type="match status" value="1"/>
</dbReference>
<keyword evidence="10" id="KW-1185">Reference proteome</keyword>
<feature type="compositionally biased region" description="Acidic residues" evidence="5">
    <location>
        <begin position="589"/>
        <end position="601"/>
    </location>
</feature>
<sequence length="2924" mass="323074">MSVSSLVLCLVVLLLQLWGAHTLPPTPPCINHCLCHKTPLLNCSSSGLSEAPSQIPVTATALDLSHNALQSLVPLGSGRLRGLQHLWVGDNALETLSLCLGKGLKATKTLTGRRERCLTWAPDLQLLSAERNQLKRIPGGLCSIKSLQVLQLSHNRISELGPTDLFGCTDLKEVHLQHNLINTVHPQAFKDLPSLQVLDLSYNLLTIIPLPAYLSLRNLNTLVAISGNRWRCDCNLKTIRRWLSFDNEVGNPGWKVVCFSPPHNAGKDLLHLKESDLTCPPPVYSTPGLVKEVTVDESTELLLSCATQDFMQAHWWTPHGQVSENQQVLLISNVTEQHAGLYVCVSGFQEEHVSIFNLHVHKRVHDTRLRREAQNILDDLTKEANLNIQRNVRTVSQQDFVLAVCLSVSITFIVAFVIGVLVRPLLDKLCKKIRSKRDTASSSINSQTSSTRQRPYVNEGYSDADEGVQEVRVGSRVTFGGVTEVNDCGGNIPYYVTVEDAKSDSSSENNTDVDISYEKTQGNESFTENVENHCVEMEDLKSREGSHPSSSLQVSKEVLLRKENTKTSEPKPACGYPNAESTKIMEFEPIPDQEDTTELEETSISPVSSQSELPQELESYEVKESFEQSVDPPVVTVHEDKEGNTGQEATIPGFTTDPLFDLKEQNVDDLDPDLWNDSGDSFSFTDESPRSSSRVTQLAVLDYPLFEKEMSVDKSEEEQAEYTVNPEEDEESETYPHSGNEDLNGNKLSTPEQDALTDEPSTGARFRQDTITLDPSDVHLTCTREDSFDDWPFTDQNESSDSSNIVHINEEPAQYHVHPVYRTGRKTTNHLGKDRSGACSSSEDEEEQAENAYYPRRLEIKTEPEVNSEGVIPVKNPNNIFSINFDNSSSSTDIEEKTDKEGERKSFKRLSGLSSLLFNRNGAETDKKVAQTPSKTTNKDSWKIGGILGLSFNKQTVVPEDNDNPNTNKESFFGAIEQAFGQLPKLKRSLLFSVSQPESSIQHRSAPVVEAGYDSKISQLNFSLEESFIGKIDVPLDPVPKIKRYLLFSHPEPSDLIPSFIQTERATPELKTETQSVRSESTLEDKLSPNSTEDSFFGQIGASLDEVPMVKRYIQFTQSEPQPSAKSPSTSLKTESFIPVLGSKPRSVKSDSSSEDDISPTSTRDHFFGQIGASLDEVPKVNRYIQFTQSEPQPSAKSPSTSLKTESFIPVLGTKPQSVKSDSSSEDDISPSSTGDNFFGQIGASLDGVPKMNRYIQFTQSEPQLSTQSPPTSSKAESFIPVLGTKTQSVRSESTSEDKLSPTTTGDNFFGQIGATLDELPKVERYIQFTQSEPQLSTQSPPTSLKAESFIPVLGTKTQSVRSESTSEDKVNPTSTEDSFFGKISASLNEVPKVKRYIQFSQSEPQPSAKSPSTSVKAESFITVLGTKPQSVKSDSSSEDDNSPTSTGDSFFEQIGASLNEVPKVQRYIQFTQSEPQSSVKSPSTSLKSESFIPVLGTKLQSVRSESTSKDKLSATCTGDNFFGQIGASLDEVPKVNRYIQFTQSEPQSSVKSPSTSLKAESVLGTKLQSVRSESTSKDKLSATCTGDHFFGQIGASLDEVPKVNRYIQFTQSEPQPSVESPSTSLKAESFIPVLGTKPQSVRSESTSEDKLSPTTTGDNFFGQIGATLDELPKVERYIQFTQSEPQLSTQSPPTSSKAESFIRVLGTKTQSVRSESTSEDKLSPTTTGDHFFGQIGATLDELPKVERYIQFTQSEPQLSTQSPPTSLKAESFIPGLGTKTQSVRSESTSEDKVSPTSTGDNFFGQIGASLDEVPKVNRYIQFTRSEPQPSVESPSTSLKAESVLGTKLQSVRSECTSMDKLSPTSTGDNFFGQIGTSLDEVVKVKRYIQLTQSEAQPSVKSPSTSLKAESVIPVLGTKSQSVRSESTAEDKLSLNSTGDNFFGQIDASLDEVPKVNRYIQFTQSEPQSSVKSPSTSLKAESFIPVLESKPHSVRSESIAEDKLSPNCSGDNFFGQIGASLDEVPKVNRYIQFTQSEAQPSAQFPSTSLKAESFISVLGTKPQSVRSESTAEDKLSLTSTGDNFFGQIDASLDEVPKVNRYIQFTQSEPQSSVKSPSTSLKAESFIPVLESKPHSVRSEFSSKDKLSPTSNGDNFFGQIGTSFDGVPKVKRYIQFTQSEPQPSDLLPSFMKTERITKVQSGRYNLPSENELSSPRKEGNFFGQIGTSLNEVPKVKRYIQFTQTESSAETPTSSHSERVTPTFATKIQSVRSDPPSEVRLTTPSNGDSFFGQIDGVPKLKRYIQFTQSEPISQTPSNEPKIHAGMVININSSSEDGVKADADSFFGQIDTSLDGIPKVKRYLQFTQHLTQPSSQFLDTQIATPELLTKTELLQTSSTPDYIKPINKDSLFGNTDTPLYGITKVKRYIQFTQCESHSSDYTSDNEAKPSSNKDNFFEGIYISPDHIPEVKRSLQFTQSHPKLENQLFSPSLNKERITTEFVTKREPVSSNYSADRDIRPNNQDSLFDQLNTSFDGVPKVNRYIRFSQSEDCLPNTKYPSTEKARESDSLSEKEFSTTTTENSFLQIHTSLHEVPKVKTYIHFTQSEPQTLSPHPHTQIPICTPKDRRVESMDSEVNVSVKDEDFFWQIPASFSTLQRPKRSLIFTTSDPQNQNQIQALSLIHDSSFNVKVSTEKSRLEQLPRPKRTLYFSNSDPYRQSHQPLTQTELATSEFETIESRLSSLGAPLSTESSDFSPHNLPIPTRSLQFPTSEELSEQVTDLDQVPKLRTSLGTDTPLQDENKTPTTSSGKDGAREYLRDSSQARLRQERRRLLFQQKRRAMDGFSLTSPSSTSQERDKQGGPSDHYEGTVRPHADHSLQGVPTVPASSASHMDAKGSGFKGLSAKRISSLKYKSALHEGTYKSRSDD</sequence>
<dbReference type="OMA" id="YIQFTQS"/>
<feature type="compositionally biased region" description="Acidic residues" evidence="5">
    <location>
        <begin position="715"/>
        <end position="733"/>
    </location>
</feature>
<dbReference type="PROSITE" id="PS51450">
    <property type="entry name" value="LRR"/>
    <property type="match status" value="2"/>
</dbReference>
<keyword evidence="4" id="KW-1015">Disulfide bond</keyword>
<dbReference type="OrthoDB" id="660555at2759"/>
<dbReference type="InterPro" id="IPR032675">
    <property type="entry name" value="LRR_dom_sf"/>
</dbReference>
<feature type="region of interest" description="Disordered" evidence="5">
    <location>
        <begin position="1260"/>
        <end position="1311"/>
    </location>
</feature>
<dbReference type="InterPro" id="IPR003591">
    <property type="entry name" value="Leu-rich_rpt_typical-subtyp"/>
</dbReference>
<evidence type="ECO:0000313" key="9">
    <source>
        <dbReference type="Ensembl" id="ENSPNAP00000025087.1"/>
    </source>
</evidence>
<evidence type="ECO:0000256" key="6">
    <source>
        <dbReference type="SAM" id="Phobius"/>
    </source>
</evidence>
<proteinExistence type="predicted"/>
<dbReference type="SUPFAM" id="SSF48726">
    <property type="entry name" value="Immunoglobulin"/>
    <property type="match status" value="1"/>
</dbReference>
<dbReference type="PROSITE" id="PS50835">
    <property type="entry name" value="IG_LIKE"/>
    <property type="match status" value="1"/>
</dbReference>